<dbReference type="GO" id="GO:0046933">
    <property type="term" value="F:proton-transporting ATP synthase activity, rotational mechanism"/>
    <property type="evidence" value="ECO:0007669"/>
    <property type="project" value="InterPro"/>
</dbReference>
<dbReference type="Proteomes" id="UP000886047">
    <property type="component" value="Unassembled WGS sequence"/>
</dbReference>
<sequence>MFLEIITPDKKIYEGEVKRVRLPGSKGLFEILNNHAPIISTLEKGTIRIVEEDDRQRTFKVNGGLVENKRNRIIVLLESL</sequence>
<evidence type="ECO:0000256" key="6">
    <source>
        <dbReference type="ARBA" id="ARBA00023136"/>
    </source>
</evidence>
<dbReference type="InterPro" id="IPR036771">
    <property type="entry name" value="ATPsynth_dsu/esu_N"/>
</dbReference>
<dbReference type="EMBL" id="DSDK01000508">
    <property type="protein sequence ID" value="HDR51818.1"/>
    <property type="molecule type" value="Genomic_DNA"/>
</dbReference>
<dbReference type="AlphaFoldDB" id="A0A831PQL5"/>
<reference evidence="11" key="1">
    <citation type="journal article" date="2020" name="mSystems">
        <title>Genome- and Community-Level Interaction Insights into Carbon Utilization and Element Cycling Functions of Hydrothermarchaeota in Hydrothermal Sediment.</title>
        <authorList>
            <person name="Zhou Z."/>
            <person name="Liu Y."/>
            <person name="Xu W."/>
            <person name="Pan J."/>
            <person name="Luo Z.H."/>
            <person name="Li M."/>
        </authorList>
    </citation>
    <scope>NUCLEOTIDE SEQUENCE [LARGE SCALE GENOMIC DNA]</scope>
    <source>
        <strain evidence="11">SpSt-1217</strain>
    </source>
</reference>
<evidence type="ECO:0000259" key="10">
    <source>
        <dbReference type="Pfam" id="PF02823"/>
    </source>
</evidence>
<dbReference type="InterPro" id="IPR001469">
    <property type="entry name" value="ATP_synth_F1_dsu/esu"/>
</dbReference>
<accession>A0A831PQL5</accession>
<proteinExistence type="inferred from homology"/>
<evidence type="ECO:0000256" key="3">
    <source>
        <dbReference type="ARBA" id="ARBA00005712"/>
    </source>
</evidence>
<keyword evidence="6" id="KW-0472">Membrane</keyword>
<keyword evidence="7 9" id="KW-0139">CF(1)</keyword>
<keyword evidence="5 9" id="KW-0406">Ion transport</keyword>
<evidence type="ECO:0000256" key="8">
    <source>
        <dbReference type="ARBA" id="ARBA00023310"/>
    </source>
</evidence>
<comment type="subcellular location">
    <subcellularLocation>
        <location evidence="2">Endomembrane system</location>
        <topology evidence="2">Peripheral membrane protein</topology>
    </subcellularLocation>
</comment>
<keyword evidence="8 9" id="KW-0066">ATP synthesis</keyword>
<evidence type="ECO:0000256" key="9">
    <source>
        <dbReference type="RuleBase" id="RU003656"/>
    </source>
</evidence>
<comment type="similarity">
    <text evidence="3 9">Belongs to the ATPase epsilon chain family.</text>
</comment>
<dbReference type="PANTHER" id="PTHR13822">
    <property type="entry name" value="ATP SYNTHASE DELTA/EPSILON CHAIN"/>
    <property type="match status" value="1"/>
</dbReference>
<evidence type="ECO:0000256" key="1">
    <source>
        <dbReference type="ARBA" id="ARBA00003543"/>
    </source>
</evidence>
<dbReference type="Gene3D" id="2.60.15.10">
    <property type="entry name" value="F0F1 ATP synthase delta/epsilon subunit, N-terminal"/>
    <property type="match status" value="1"/>
</dbReference>
<dbReference type="SUPFAM" id="SSF51344">
    <property type="entry name" value="Epsilon subunit of F1F0-ATP synthase N-terminal domain"/>
    <property type="match status" value="1"/>
</dbReference>
<keyword evidence="4 9" id="KW-0813">Transport</keyword>
<organism evidence="11">
    <name type="scientific">Mariniphaga anaerophila</name>
    <dbReference type="NCBI Taxonomy" id="1484053"/>
    <lineage>
        <taxon>Bacteria</taxon>
        <taxon>Pseudomonadati</taxon>
        <taxon>Bacteroidota</taxon>
        <taxon>Bacteroidia</taxon>
        <taxon>Marinilabiliales</taxon>
        <taxon>Prolixibacteraceae</taxon>
        <taxon>Mariniphaga</taxon>
    </lineage>
</organism>
<evidence type="ECO:0000313" key="11">
    <source>
        <dbReference type="EMBL" id="HDR51818.1"/>
    </source>
</evidence>
<evidence type="ECO:0000256" key="2">
    <source>
        <dbReference type="ARBA" id="ARBA00004184"/>
    </source>
</evidence>
<dbReference type="GO" id="GO:0045259">
    <property type="term" value="C:proton-transporting ATP synthase complex"/>
    <property type="evidence" value="ECO:0007669"/>
    <property type="project" value="UniProtKB-KW"/>
</dbReference>
<protein>
    <submittedName>
        <fullName evidence="11">ATP synthase F1 subunit epsilon</fullName>
    </submittedName>
</protein>
<evidence type="ECO:0000256" key="4">
    <source>
        <dbReference type="ARBA" id="ARBA00022448"/>
    </source>
</evidence>
<dbReference type="InterPro" id="IPR020546">
    <property type="entry name" value="ATP_synth_F1_dsu/esu_N"/>
</dbReference>
<name>A0A831PQL5_9BACT</name>
<evidence type="ECO:0000256" key="5">
    <source>
        <dbReference type="ARBA" id="ARBA00023065"/>
    </source>
</evidence>
<dbReference type="GO" id="GO:0012505">
    <property type="term" value="C:endomembrane system"/>
    <property type="evidence" value="ECO:0007669"/>
    <property type="project" value="UniProtKB-SubCell"/>
</dbReference>
<gene>
    <name evidence="11" type="primary">atpC</name>
    <name evidence="11" type="ORF">ENN90_09430</name>
</gene>
<evidence type="ECO:0000256" key="7">
    <source>
        <dbReference type="ARBA" id="ARBA00023196"/>
    </source>
</evidence>
<dbReference type="PANTHER" id="PTHR13822:SF10">
    <property type="entry name" value="ATP SYNTHASE EPSILON CHAIN, CHLOROPLASTIC"/>
    <property type="match status" value="1"/>
</dbReference>
<comment type="caution">
    <text evidence="11">The sequence shown here is derived from an EMBL/GenBank/DDBJ whole genome shotgun (WGS) entry which is preliminary data.</text>
</comment>
<feature type="domain" description="ATP synthase F1 complex delta/epsilon subunit N-terminal" evidence="10">
    <location>
        <begin position="1"/>
        <end position="79"/>
    </location>
</feature>
<dbReference type="CDD" id="cd12152">
    <property type="entry name" value="F1-ATPase_delta"/>
    <property type="match status" value="1"/>
</dbReference>
<comment type="subunit">
    <text evidence="9">F-type ATPases have 2 components, CF(1) - the catalytic core - and CF(0) - the membrane proton channel. CF(1) has five subunits: alpha(3), beta(3), gamma(1), delta(1), epsilon(1). CF(0) has three main subunits: a, b and c.</text>
</comment>
<comment type="function">
    <text evidence="1">Produces ATP from ADP in the presence of a proton gradient across the membrane.</text>
</comment>
<dbReference type="Pfam" id="PF02823">
    <property type="entry name" value="ATP-synt_DE_N"/>
    <property type="match status" value="1"/>
</dbReference>
<dbReference type="NCBIfam" id="TIGR01216">
    <property type="entry name" value="ATP_synt_epsi"/>
    <property type="match status" value="1"/>
</dbReference>